<evidence type="ECO:0000313" key="4">
    <source>
        <dbReference type="Proteomes" id="UP000250462"/>
    </source>
</evidence>
<keyword evidence="2" id="KW-0472">Membrane</keyword>
<accession>A0A329R1B4</accession>
<name>A0A329R1B4_9ACTN</name>
<dbReference type="EMBL" id="QMIG01000002">
    <property type="protein sequence ID" value="RAW17986.1"/>
    <property type="molecule type" value="Genomic_DNA"/>
</dbReference>
<dbReference type="AlphaFoldDB" id="A0A329R1B4"/>
<comment type="caution">
    <text evidence="3">The sequence shown here is derived from an EMBL/GenBank/DDBJ whole genome shotgun (WGS) entry which is preliminary data.</text>
</comment>
<protein>
    <submittedName>
        <fullName evidence="3">Uncharacterized protein</fullName>
    </submittedName>
</protein>
<organism evidence="3 4">
    <name type="scientific">Phytoactinopolyspora halophila</name>
    <dbReference type="NCBI Taxonomy" id="1981511"/>
    <lineage>
        <taxon>Bacteria</taxon>
        <taxon>Bacillati</taxon>
        <taxon>Actinomycetota</taxon>
        <taxon>Actinomycetes</taxon>
        <taxon>Jiangellales</taxon>
        <taxon>Jiangellaceae</taxon>
        <taxon>Phytoactinopolyspora</taxon>
    </lineage>
</organism>
<feature type="compositionally biased region" description="Acidic residues" evidence="1">
    <location>
        <begin position="49"/>
        <end position="73"/>
    </location>
</feature>
<keyword evidence="4" id="KW-1185">Reference proteome</keyword>
<evidence type="ECO:0000256" key="1">
    <source>
        <dbReference type="SAM" id="MobiDB-lite"/>
    </source>
</evidence>
<dbReference type="Proteomes" id="UP000250462">
    <property type="component" value="Unassembled WGS sequence"/>
</dbReference>
<reference evidence="3 4" key="1">
    <citation type="submission" date="2018-06" db="EMBL/GenBank/DDBJ databases">
        <title>Phytoactinopolyspora halophila sp. nov., a novel halophilic actinomycete isolated from a saline soil in China.</title>
        <authorList>
            <person name="Tang S.-K."/>
        </authorList>
    </citation>
    <scope>NUCLEOTIDE SEQUENCE [LARGE SCALE GENOMIC DNA]</scope>
    <source>
        <strain evidence="3 4">YIM 96934</strain>
    </source>
</reference>
<feature type="transmembrane region" description="Helical" evidence="2">
    <location>
        <begin position="7"/>
        <end position="32"/>
    </location>
</feature>
<keyword evidence="2" id="KW-1133">Transmembrane helix</keyword>
<feature type="region of interest" description="Disordered" evidence="1">
    <location>
        <begin position="35"/>
        <end position="91"/>
    </location>
</feature>
<evidence type="ECO:0000313" key="3">
    <source>
        <dbReference type="EMBL" id="RAW17986.1"/>
    </source>
</evidence>
<gene>
    <name evidence="3" type="ORF">DPM12_03870</name>
</gene>
<dbReference type="OrthoDB" id="5197239at2"/>
<sequence length="144" mass="14826">MTERRKTIVVIAVSAAAVLIVAVGAAALGGLLDGDDETVAVPESSPEPTEPEGDEEGEDDAEGDDAESGDDVNGEASLAGGDVLPEPLGGQEAIDALGEDLAAVAQKNGKTEEELRDLLLRDKTVKISPSGRLFYEDTATPHDD</sequence>
<keyword evidence="2" id="KW-0812">Transmembrane</keyword>
<dbReference type="RefSeq" id="WP_112256942.1">
    <property type="nucleotide sequence ID" value="NZ_QMIG01000002.1"/>
</dbReference>
<proteinExistence type="predicted"/>
<evidence type="ECO:0000256" key="2">
    <source>
        <dbReference type="SAM" id="Phobius"/>
    </source>
</evidence>